<comment type="similarity">
    <text evidence="6">Belongs to the peptidase M48 family.</text>
</comment>
<keyword evidence="5 6" id="KW-0482">Metalloprotease</keyword>
<keyword evidence="10" id="KW-1185">Reference proteome</keyword>
<keyword evidence="7" id="KW-0812">Transmembrane</keyword>
<evidence type="ECO:0000259" key="8">
    <source>
        <dbReference type="Pfam" id="PF01435"/>
    </source>
</evidence>
<keyword evidence="2" id="KW-0479">Metal-binding</keyword>
<dbReference type="InterPro" id="IPR052173">
    <property type="entry name" value="Beta-lactam_resp_regulator"/>
</dbReference>
<dbReference type="Proteomes" id="UP001595823">
    <property type="component" value="Unassembled WGS sequence"/>
</dbReference>
<feature type="transmembrane region" description="Helical" evidence="7">
    <location>
        <begin position="283"/>
        <end position="302"/>
    </location>
</feature>
<keyword evidence="3 6" id="KW-0378">Hydrolase</keyword>
<keyword evidence="7" id="KW-1133">Transmembrane helix</keyword>
<evidence type="ECO:0000256" key="7">
    <source>
        <dbReference type="SAM" id="Phobius"/>
    </source>
</evidence>
<dbReference type="PANTHER" id="PTHR34978">
    <property type="entry name" value="POSSIBLE SENSOR-TRANSDUCER PROTEIN BLAR"/>
    <property type="match status" value="1"/>
</dbReference>
<evidence type="ECO:0000313" key="9">
    <source>
        <dbReference type="EMBL" id="MFC4335086.1"/>
    </source>
</evidence>
<evidence type="ECO:0000256" key="5">
    <source>
        <dbReference type="ARBA" id="ARBA00023049"/>
    </source>
</evidence>
<dbReference type="InterPro" id="IPR001915">
    <property type="entry name" value="Peptidase_M48"/>
</dbReference>
<protein>
    <submittedName>
        <fullName evidence="9">M56 family metallopeptidase</fullName>
    </submittedName>
</protein>
<evidence type="ECO:0000313" key="10">
    <source>
        <dbReference type="Proteomes" id="UP001595823"/>
    </source>
</evidence>
<name>A0ABV8TWC2_9ACTN</name>
<evidence type="ECO:0000256" key="3">
    <source>
        <dbReference type="ARBA" id="ARBA00022801"/>
    </source>
</evidence>
<keyword evidence="7" id="KW-0472">Membrane</keyword>
<sequence>MTAAVALLAFALALGWAAPRLLARLPHLDAHPRLALTAWFTSAAAFLLALPAAGVMMVYPMTRYDFNRGGIVENCLAALRDLYGPTGGTVVAAVSAALVVVPAARFATSLAAAAATSRTTSRSHRRWLDRAADWDPALGVHVVPDGRPAAYCLPGADRQIAVTSGAIDAVDTASLRAVIAHERAHLGGHHHLPAGLAQTIADTVPGVPLLARLPERVGHLLERCADDVASRTVPARDIARGIVAFAEAGVTAPRTALSAGGGLAVSRVRHLVADTRKLGRRTALVATAASALVLAFPVALAASPAAKLIELSCFP</sequence>
<evidence type="ECO:0000256" key="6">
    <source>
        <dbReference type="RuleBase" id="RU003983"/>
    </source>
</evidence>
<accession>A0ABV8TWC2</accession>
<dbReference type="PANTHER" id="PTHR34978:SF3">
    <property type="entry name" value="SLR0241 PROTEIN"/>
    <property type="match status" value="1"/>
</dbReference>
<evidence type="ECO:0000256" key="2">
    <source>
        <dbReference type="ARBA" id="ARBA00022723"/>
    </source>
</evidence>
<comment type="caution">
    <text evidence="9">The sequence shown here is derived from an EMBL/GenBank/DDBJ whole genome shotgun (WGS) entry which is preliminary data.</text>
</comment>
<proteinExistence type="inferred from homology"/>
<keyword evidence="1 6" id="KW-0645">Protease</keyword>
<feature type="domain" description="Peptidase M48" evidence="8">
    <location>
        <begin position="143"/>
        <end position="193"/>
    </location>
</feature>
<dbReference type="Gene3D" id="3.30.2010.10">
    <property type="entry name" value="Metalloproteases ('zincins'), catalytic domain"/>
    <property type="match status" value="1"/>
</dbReference>
<keyword evidence="4 6" id="KW-0862">Zinc</keyword>
<dbReference type="EMBL" id="JBHSDK010000012">
    <property type="protein sequence ID" value="MFC4335086.1"/>
    <property type="molecule type" value="Genomic_DNA"/>
</dbReference>
<evidence type="ECO:0000256" key="1">
    <source>
        <dbReference type="ARBA" id="ARBA00022670"/>
    </source>
</evidence>
<organism evidence="9 10">
    <name type="scientific">Salininema proteolyticum</name>
    <dbReference type="NCBI Taxonomy" id="1607685"/>
    <lineage>
        <taxon>Bacteria</taxon>
        <taxon>Bacillati</taxon>
        <taxon>Actinomycetota</taxon>
        <taxon>Actinomycetes</taxon>
        <taxon>Glycomycetales</taxon>
        <taxon>Glycomycetaceae</taxon>
        <taxon>Salininema</taxon>
    </lineage>
</organism>
<gene>
    <name evidence="9" type="ORF">ACFPET_07730</name>
</gene>
<dbReference type="Pfam" id="PF01435">
    <property type="entry name" value="Peptidase_M48"/>
    <property type="match status" value="1"/>
</dbReference>
<dbReference type="RefSeq" id="WP_380619431.1">
    <property type="nucleotide sequence ID" value="NZ_JBHSDK010000012.1"/>
</dbReference>
<reference evidence="10" key="1">
    <citation type="journal article" date="2019" name="Int. J. Syst. Evol. Microbiol.">
        <title>The Global Catalogue of Microorganisms (GCM) 10K type strain sequencing project: providing services to taxonomists for standard genome sequencing and annotation.</title>
        <authorList>
            <consortium name="The Broad Institute Genomics Platform"/>
            <consortium name="The Broad Institute Genome Sequencing Center for Infectious Disease"/>
            <person name="Wu L."/>
            <person name="Ma J."/>
        </authorList>
    </citation>
    <scope>NUCLEOTIDE SEQUENCE [LARGE SCALE GENOMIC DNA]</scope>
    <source>
        <strain evidence="10">IBRC-M 10908</strain>
    </source>
</reference>
<feature type="transmembrane region" description="Helical" evidence="7">
    <location>
        <begin position="39"/>
        <end position="59"/>
    </location>
</feature>
<dbReference type="CDD" id="cd07326">
    <property type="entry name" value="M56_BlaR1_MecR1_like"/>
    <property type="match status" value="1"/>
</dbReference>
<comment type="cofactor">
    <cofactor evidence="6">
        <name>Zn(2+)</name>
        <dbReference type="ChEBI" id="CHEBI:29105"/>
    </cofactor>
    <text evidence="6">Binds 1 zinc ion per subunit.</text>
</comment>
<evidence type="ECO:0000256" key="4">
    <source>
        <dbReference type="ARBA" id="ARBA00022833"/>
    </source>
</evidence>